<dbReference type="STRING" id="1371.GCA_900166605_01486"/>
<comment type="caution">
    <text evidence="2">The sequence shown here is derived from an EMBL/GenBank/DDBJ whole genome shotgun (WGS) entry which is preliminary data.</text>
</comment>
<dbReference type="AlphaFoldDB" id="A0A510Y543"/>
<reference evidence="2 3" key="1">
    <citation type="submission" date="2019-07" db="EMBL/GenBank/DDBJ databases">
        <title>Whole genome shotgun sequence of Marinococcus halophilus NBRC 102359.</title>
        <authorList>
            <person name="Hosoyama A."/>
            <person name="Uohara A."/>
            <person name="Ohji S."/>
            <person name="Ichikawa N."/>
        </authorList>
    </citation>
    <scope>NUCLEOTIDE SEQUENCE [LARGE SCALE GENOMIC DNA]</scope>
    <source>
        <strain evidence="2 3">NBRC 102359</strain>
    </source>
</reference>
<keyword evidence="3" id="KW-1185">Reference proteome</keyword>
<name>A0A510Y543_MARHA</name>
<gene>
    <name evidence="2" type="ORF">MHA01_13670</name>
</gene>
<keyword evidence="1" id="KW-0472">Membrane</keyword>
<keyword evidence="1" id="KW-1133">Transmembrane helix</keyword>
<feature type="transmembrane region" description="Helical" evidence="1">
    <location>
        <begin position="6"/>
        <end position="28"/>
    </location>
</feature>
<dbReference type="RefSeq" id="WP_079475313.1">
    <property type="nucleotide sequence ID" value="NZ_BJUN01000006.1"/>
</dbReference>
<dbReference type="OrthoDB" id="9911885at2"/>
<feature type="transmembrane region" description="Helical" evidence="1">
    <location>
        <begin position="78"/>
        <end position="95"/>
    </location>
</feature>
<dbReference type="EMBL" id="BJUN01000006">
    <property type="protein sequence ID" value="GEK58462.1"/>
    <property type="molecule type" value="Genomic_DNA"/>
</dbReference>
<accession>A0A510Y543</accession>
<proteinExistence type="predicted"/>
<evidence type="ECO:0000313" key="2">
    <source>
        <dbReference type="EMBL" id="GEK58462.1"/>
    </source>
</evidence>
<evidence type="ECO:0000256" key="1">
    <source>
        <dbReference type="SAM" id="Phobius"/>
    </source>
</evidence>
<organism evidence="2 3">
    <name type="scientific">Marinococcus halophilus</name>
    <dbReference type="NCBI Taxonomy" id="1371"/>
    <lineage>
        <taxon>Bacteria</taxon>
        <taxon>Bacillati</taxon>
        <taxon>Bacillota</taxon>
        <taxon>Bacilli</taxon>
        <taxon>Bacillales</taxon>
        <taxon>Bacillaceae</taxon>
        <taxon>Marinococcus</taxon>
    </lineage>
</organism>
<sequence>MVAMFIVFQLILVFPFLLLLFVALMISLKEDVHTLTFTRQQVEEDTSGIMFVFHKFEKQVHRWTSSLSPIWQNILRRLVFLLFALLCAACIYFILF</sequence>
<keyword evidence="1" id="KW-0812">Transmembrane</keyword>
<evidence type="ECO:0000313" key="3">
    <source>
        <dbReference type="Proteomes" id="UP000321051"/>
    </source>
</evidence>
<dbReference type="Proteomes" id="UP000321051">
    <property type="component" value="Unassembled WGS sequence"/>
</dbReference>
<protein>
    <submittedName>
        <fullName evidence="2">Uncharacterized protein</fullName>
    </submittedName>
</protein>